<dbReference type="EMBL" id="JAHGAW010000006">
    <property type="protein sequence ID" value="MBT2187412.1"/>
    <property type="molecule type" value="Genomic_DNA"/>
</dbReference>
<name>A0A9X1DC49_9SPHN</name>
<evidence type="ECO:0000313" key="1">
    <source>
        <dbReference type="EMBL" id="MBT2187412.1"/>
    </source>
</evidence>
<gene>
    <name evidence="1" type="ORF">KK488_10690</name>
</gene>
<sequence length="99" mass="10891">MHTLSRLRGKHFFTPVMADSAMDVMLSLFVGELQSSKVSDTALAVGNMLNREETETIIDRLVQAGLAVITGHEPDRRTVGLTPLGSARMRSFVNDYPDV</sequence>
<organism evidence="1 2">
    <name type="scientific">Sphingobium nicotianae</name>
    <dbReference type="NCBI Taxonomy" id="2782607"/>
    <lineage>
        <taxon>Bacteria</taxon>
        <taxon>Pseudomonadati</taxon>
        <taxon>Pseudomonadota</taxon>
        <taxon>Alphaproteobacteria</taxon>
        <taxon>Sphingomonadales</taxon>
        <taxon>Sphingomonadaceae</taxon>
        <taxon>Sphingobium</taxon>
    </lineage>
</organism>
<dbReference type="Proteomes" id="UP001138757">
    <property type="component" value="Unassembled WGS sequence"/>
</dbReference>
<keyword evidence="2" id="KW-1185">Reference proteome</keyword>
<accession>A0A9X1DC49</accession>
<dbReference type="AlphaFoldDB" id="A0A9X1DC49"/>
<reference evidence="1" key="1">
    <citation type="submission" date="2021-05" db="EMBL/GenBank/DDBJ databases">
        <title>Genome of Sphingobium sp. strain.</title>
        <authorList>
            <person name="Fan R."/>
        </authorList>
    </citation>
    <scope>NUCLEOTIDE SEQUENCE</scope>
    <source>
        <strain evidence="1">H33</strain>
    </source>
</reference>
<dbReference type="SUPFAM" id="SSF46785">
    <property type="entry name" value="Winged helix' DNA-binding domain"/>
    <property type="match status" value="1"/>
</dbReference>
<evidence type="ECO:0000313" key="2">
    <source>
        <dbReference type="Proteomes" id="UP001138757"/>
    </source>
</evidence>
<protein>
    <submittedName>
        <fullName evidence="1">Uncharacterized protein</fullName>
    </submittedName>
</protein>
<comment type="caution">
    <text evidence="1">The sequence shown here is derived from an EMBL/GenBank/DDBJ whole genome shotgun (WGS) entry which is preliminary data.</text>
</comment>
<dbReference type="InterPro" id="IPR036390">
    <property type="entry name" value="WH_DNA-bd_sf"/>
</dbReference>
<proteinExistence type="predicted"/>